<evidence type="ECO:0000313" key="10">
    <source>
        <dbReference type="Proteomes" id="UP000887578"/>
    </source>
</evidence>
<keyword evidence="4" id="KW-0548">Nucleotidyltransferase</keyword>
<keyword evidence="5" id="KW-0235">DNA replication</keyword>
<sequence>MGPEYPCPQELNFTDRIICDDCDVYFLNEKPGEIDLMEETGQSHSQQTGQSHSQNISENVSQNEYYTEQEAMELTSELNNIYDKEDFMPCDDDIDLIDNDSFVAPFFHEPSSEEFNEWEDIPGKNYELEDYYYKNYTRESVEKHIVNVAGSLHRCSDCIDDIHAEKSCKYCESEPLGIKREKMWSSIPNSPDFVDFHENPIDGLRDYMIKLTELTGISRIYAYSHNGSRFDTHLLIKSFTKDGFAPKIKMKGLSIFEAELKPNGVIKKKIMLRDSYKIIPIGLRHFNKTFDLPENVYKFDFGHLFNKEENYGKVLDGLPHRECYGYSSLTKKNRAAFDIKYNAENERMQAAGEKYRLPEKITVYCRQDIRVLYQGFLAYRKILNNLVKDKVNEYKFDKIPHNADIKYYDIVTHGTTVASLSMYLFKFMFLKKDQIGLVSERGYMCQTNQSKIAIGYLDWLIKKNGNYIRHKDNHPAGEFKFGRTSVDGWDEQNKIVYQIHGCYFHACSSCFQDDSKILMDGKSVATIRSETARKLQKLEEVLTMFDEEIKLKVIYECEIRQEMEDDHDLASFVNEHEDTSPIDLRRTLAGGRTGPLVLEANMIRGQKKIRYFDIISLYPYILSCGLPFPTGHPKIYSNVDPYLTADDVPLLGIMRVKILPPENLMLPIIPIKENSQLLFVLCKKCAQEHHDDNVGKISCTHSDEERAFEVLTNSAELSYAMKNGYKCLKVYHEMVYEQGSCILFRDYIMAFLKIKVEASEPSFTDEESKREFVELYKKVYNLTIDGDKCKLNNGERYISKLFLNSLWGRFSLFASQNEKNLVTEEEFLEMLNDKTIFDLEGYKTSDKIYMVNYKKDINHVQASNVNITLSIFTTAYARLHLYKYMKKVHLTEGCEILYSDTGDYYSLFFTHPWDENPLDEDGQLLGEMLEEYRNFDILSFITGGAKVYFLELAEKEQEDVAETVIKIRGITVNNEAEEKLNKEIFEFNPEKEAKIPTMRIAPNNNFDIYTTHSSKIFRTYCKKGIIYEKKIYPFGYKFDKDNYELKLLPEDNVNIRKNV</sequence>
<evidence type="ECO:0000256" key="6">
    <source>
        <dbReference type="ARBA" id="ARBA00022932"/>
    </source>
</evidence>
<dbReference type="AlphaFoldDB" id="A0A914QQW8"/>
<dbReference type="GO" id="GO:0000166">
    <property type="term" value="F:nucleotide binding"/>
    <property type="evidence" value="ECO:0007669"/>
    <property type="project" value="InterPro"/>
</dbReference>
<evidence type="ECO:0000259" key="9">
    <source>
        <dbReference type="Pfam" id="PF03175"/>
    </source>
</evidence>
<evidence type="ECO:0000256" key="4">
    <source>
        <dbReference type="ARBA" id="ARBA00022695"/>
    </source>
</evidence>
<feature type="domain" description="DNA-directed DNA polymerase family B mitochondria/virus" evidence="9">
    <location>
        <begin position="222"/>
        <end position="434"/>
    </location>
</feature>
<dbReference type="GO" id="GO:0003887">
    <property type="term" value="F:DNA-directed DNA polymerase activity"/>
    <property type="evidence" value="ECO:0007669"/>
    <property type="project" value="UniProtKB-KW"/>
</dbReference>
<dbReference type="GO" id="GO:0006260">
    <property type="term" value="P:DNA replication"/>
    <property type="evidence" value="ECO:0007669"/>
    <property type="project" value="UniProtKB-KW"/>
</dbReference>
<dbReference type="GO" id="GO:0042575">
    <property type="term" value="C:DNA polymerase complex"/>
    <property type="evidence" value="ECO:0007669"/>
    <property type="project" value="UniProtKB-ARBA"/>
</dbReference>
<dbReference type="GO" id="GO:0003677">
    <property type="term" value="F:DNA binding"/>
    <property type="evidence" value="ECO:0007669"/>
    <property type="project" value="UniProtKB-KW"/>
</dbReference>
<dbReference type="InterPro" id="IPR023211">
    <property type="entry name" value="DNA_pol_palm_dom_sf"/>
</dbReference>
<dbReference type="Gene3D" id="3.30.420.10">
    <property type="entry name" value="Ribonuclease H-like superfamily/Ribonuclease H"/>
    <property type="match status" value="1"/>
</dbReference>
<dbReference type="WBParaSite" id="PDA_v2.g2976.t1">
    <property type="protein sequence ID" value="PDA_v2.g2976.t1"/>
    <property type="gene ID" value="PDA_v2.g2976"/>
</dbReference>
<evidence type="ECO:0000256" key="2">
    <source>
        <dbReference type="ARBA" id="ARBA00012417"/>
    </source>
</evidence>
<evidence type="ECO:0000256" key="1">
    <source>
        <dbReference type="ARBA" id="ARBA00005755"/>
    </source>
</evidence>
<dbReference type="SUPFAM" id="SSF53098">
    <property type="entry name" value="Ribonuclease H-like"/>
    <property type="match status" value="1"/>
</dbReference>
<dbReference type="EC" id="2.7.7.7" evidence="2"/>
<accession>A0A914QQW8</accession>
<feature type="domain" description="DNA-directed DNA polymerase family B mitochondria/virus" evidence="9">
    <location>
        <begin position="584"/>
        <end position="761"/>
    </location>
</feature>
<keyword evidence="6" id="KW-0239">DNA-directed DNA polymerase</keyword>
<dbReference type="SUPFAM" id="SSF56672">
    <property type="entry name" value="DNA/RNA polymerases"/>
    <property type="match status" value="1"/>
</dbReference>
<dbReference type="PANTHER" id="PTHR33568">
    <property type="entry name" value="DNA POLYMERASE"/>
    <property type="match status" value="1"/>
</dbReference>
<keyword evidence="10" id="KW-1185">Reference proteome</keyword>
<comment type="similarity">
    <text evidence="1">Belongs to the DNA polymerase type-B family.</text>
</comment>
<evidence type="ECO:0000256" key="8">
    <source>
        <dbReference type="ARBA" id="ARBA00049244"/>
    </source>
</evidence>
<keyword evidence="3" id="KW-0808">Transferase</keyword>
<dbReference type="Proteomes" id="UP000887578">
    <property type="component" value="Unplaced"/>
</dbReference>
<dbReference type="InterPro" id="IPR043502">
    <property type="entry name" value="DNA/RNA_pol_sf"/>
</dbReference>
<name>A0A914QQW8_9BILA</name>
<dbReference type="PANTHER" id="PTHR33568:SF3">
    <property type="entry name" value="DNA-DIRECTED DNA POLYMERASE"/>
    <property type="match status" value="1"/>
</dbReference>
<dbReference type="Pfam" id="PF03175">
    <property type="entry name" value="DNA_pol_B_2"/>
    <property type="match status" value="3"/>
</dbReference>
<evidence type="ECO:0000256" key="5">
    <source>
        <dbReference type="ARBA" id="ARBA00022705"/>
    </source>
</evidence>
<organism evidence="10 11">
    <name type="scientific">Panagrolaimus davidi</name>
    <dbReference type="NCBI Taxonomy" id="227884"/>
    <lineage>
        <taxon>Eukaryota</taxon>
        <taxon>Metazoa</taxon>
        <taxon>Ecdysozoa</taxon>
        <taxon>Nematoda</taxon>
        <taxon>Chromadorea</taxon>
        <taxon>Rhabditida</taxon>
        <taxon>Tylenchina</taxon>
        <taxon>Panagrolaimomorpha</taxon>
        <taxon>Panagrolaimoidea</taxon>
        <taxon>Panagrolaimidae</taxon>
        <taxon>Panagrolaimus</taxon>
    </lineage>
</organism>
<evidence type="ECO:0000313" key="11">
    <source>
        <dbReference type="WBParaSite" id="PDA_v2.g2976.t1"/>
    </source>
</evidence>
<evidence type="ECO:0000256" key="7">
    <source>
        <dbReference type="ARBA" id="ARBA00023125"/>
    </source>
</evidence>
<dbReference type="InterPro" id="IPR036397">
    <property type="entry name" value="RNaseH_sf"/>
</dbReference>
<protein>
    <recommendedName>
        <fullName evidence="2">DNA-directed DNA polymerase</fullName>
        <ecNumber evidence="2">2.7.7.7</ecNumber>
    </recommendedName>
</protein>
<dbReference type="InterPro" id="IPR004868">
    <property type="entry name" value="DNA-dir_DNA_pol_B_mt/vir"/>
</dbReference>
<keyword evidence="7" id="KW-0238">DNA-binding</keyword>
<feature type="domain" description="DNA-directed DNA polymerase family B mitochondria/virus" evidence="9">
    <location>
        <begin position="778"/>
        <end position="887"/>
    </location>
</feature>
<comment type="catalytic activity">
    <reaction evidence="8">
        <text>DNA(n) + a 2'-deoxyribonucleoside 5'-triphosphate = DNA(n+1) + diphosphate</text>
        <dbReference type="Rhea" id="RHEA:22508"/>
        <dbReference type="Rhea" id="RHEA-COMP:17339"/>
        <dbReference type="Rhea" id="RHEA-COMP:17340"/>
        <dbReference type="ChEBI" id="CHEBI:33019"/>
        <dbReference type="ChEBI" id="CHEBI:61560"/>
        <dbReference type="ChEBI" id="CHEBI:173112"/>
        <dbReference type="EC" id="2.7.7.7"/>
    </reaction>
</comment>
<dbReference type="Gene3D" id="3.40.960.10">
    <property type="entry name" value="VSR Endonuclease"/>
    <property type="match status" value="1"/>
</dbReference>
<dbReference type="Gene3D" id="3.90.1600.10">
    <property type="entry name" value="Palm domain of DNA polymerase"/>
    <property type="match status" value="1"/>
</dbReference>
<proteinExistence type="inferred from homology"/>
<reference evidence="11" key="1">
    <citation type="submission" date="2022-11" db="UniProtKB">
        <authorList>
            <consortium name="WormBaseParasite"/>
        </authorList>
    </citation>
    <scope>IDENTIFICATION</scope>
</reference>
<dbReference type="InterPro" id="IPR012337">
    <property type="entry name" value="RNaseH-like_sf"/>
</dbReference>
<evidence type="ECO:0000256" key="3">
    <source>
        <dbReference type="ARBA" id="ARBA00022679"/>
    </source>
</evidence>